<feature type="transmembrane region" description="Helical" evidence="6">
    <location>
        <begin position="179"/>
        <end position="199"/>
    </location>
</feature>
<feature type="non-terminal residue" evidence="7">
    <location>
        <position position="289"/>
    </location>
</feature>
<keyword evidence="3 6" id="KW-0812">Transmembrane</keyword>
<evidence type="ECO:0000256" key="2">
    <source>
        <dbReference type="ARBA" id="ARBA00022448"/>
    </source>
</evidence>
<gene>
    <name evidence="7" type="ORF">pdam_00021885</name>
</gene>
<evidence type="ECO:0008006" key="9">
    <source>
        <dbReference type="Google" id="ProtNLM"/>
    </source>
</evidence>
<keyword evidence="5 6" id="KW-0472">Membrane</keyword>
<evidence type="ECO:0000313" key="8">
    <source>
        <dbReference type="Proteomes" id="UP000275408"/>
    </source>
</evidence>
<dbReference type="Gene3D" id="1.20.1250.20">
    <property type="entry name" value="MFS general substrate transporter like domains"/>
    <property type="match status" value="1"/>
</dbReference>
<dbReference type="STRING" id="46731.A0A3M6UZU4"/>
<comment type="caution">
    <text evidence="7">The sequence shown here is derived from an EMBL/GenBank/DDBJ whole genome shotgun (WGS) entry which is preliminary data.</text>
</comment>
<organism evidence="7 8">
    <name type="scientific">Pocillopora damicornis</name>
    <name type="common">Cauliflower coral</name>
    <name type="synonym">Millepora damicornis</name>
    <dbReference type="NCBI Taxonomy" id="46731"/>
    <lineage>
        <taxon>Eukaryota</taxon>
        <taxon>Metazoa</taxon>
        <taxon>Cnidaria</taxon>
        <taxon>Anthozoa</taxon>
        <taxon>Hexacorallia</taxon>
        <taxon>Scleractinia</taxon>
        <taxon>Astrocoeniina</taxon>
        <taxon>Pocilloporidae</taxon>
        <taxon>Pocillopora</taxon>
    </lineage>
</organism>
<evidence type="ECO:0000256" key="3">
    <source>
        <dbReference type="ARBA" id="ARBA00022692"/>
    </source>
</evidence>
<dbReference type="Proteomes" id="UP000275408">
    <property type="component" value="Unassembled WGS sequence"/>
</dbReference>
<dbReference type="InterPro" id="IPR011701">
    <property type="entry name" value="MFS"/>
</dbReference>
<dbReference type="Pfam" id="PF07690">
    <property type="entry name" value="MFS_1"/>
    <property type="match status" value="1"/>
</dbReference>
<evidence type="ECO:0000313" key="7">
    <source>
        <dbReference type="EMBL" id="RMX58828.1"/>
    </source>
</evidence>
<feature type="transmembrane region" description="Helical" evidence="6">
    <location>
        <begin position="31"/>
        <end position="51"/>
    </location>
</feature>
<feature type="transmembrane region" description="Helical" evidence="6">
    <location>
        <begin position="226"/>
        <end position="246"/>
    </location>
</feature>
<protein>
    <recommendedName>
        <fullName evidence="9">Major facilitator superfamily (MFS) profile domain-containing protein</fullName>
    </recommendedName>
</protein>
<proteinExistence type="predicted"/>
<name>A0A3M6UZU4_POCDA</name>
<comment type="subcellular location">
    <subcellularLocation>
        <location evidence="1">Membrane</location>
        <topology evidence="1">Multi-pass membrane protein</topology>
    </subcellularLocation>
</comment>
<dbReference type="PANTHER" id="PTHR23506">
    <property type="entry name" value="GH10249P"/>
    <property type="match status" value="1"/>
</dbReference>
<dbReference type="OrthoDB" id="5985622at2759"/>
<feature type="transmembrane region" description="Helical" evidence="6">
    <location>
        <begin position="266"/>
        <end position="286"/>
    </location>
</feature>
<dbReference type="AlphaFoldDB" id="A0A3M6UZU4"/>
<dbReference type="InterPro" id="IPR050930">
    <property type="entry name" value="MFS_Vesicular_Transporter"/>
</dbReference>
<evidence type="ECO:0000256" key="1">
    <source>
        <dbReference type="ARBA" id="ARBA00004141"/>
    </source>
</evidence>
<reference evidence="7 8" key="1">
    <citation type="journal article" date="2018" name="Sci. Rep.">
        <title>Comparative analysis of the Pocillopora damicornis genome highlights role of immune system in coral evolution.</title>
        <authorList>
            <person name="Cunning R."/>
            <person name="Bay R.A."/>
            <person name="Gillette P."/>
            <person name="Baker A.C."/>
            <person name="Traylor-Knowles N."/>
        </authorList>
    </citation>
    <scope>NUCLEOTIDE SEQUENCE [LARGE SCALE GENOMIC DNA]</scope>
    <source>
        <strain evidence="7">RSMAS</strain>
        <tissue evidence="7">Whole animal</tissue>
    </source>
</reference>
<accession>A0A3M6UZU4</accession>
<sequence>MRESSSEILLPKSTGETRPETIEETWNARNIVLLLSMCLVYFVLYAAYSVYAPFLPSEAEDRGITKIYQLGQRQLKLLSSLSCCRGFQIMPEQLLFGEVIFDPTMFIVFCFVLRITSAIGAAAAETSVLAFVLQRFPNNTGAIAVCLHSDAGMQLSCLGGNSFAPVFGGFLYTVGGFKLPFIIMGIILLCSTGILAFLLSHETESQKDDESKESISICKSMRPLKIPAVFMMEFTSVIGCLCYGFIQPILAPQLRKLGQNSVQIGLVFFFFAGFNALSAIALGFIADKT</sequence>
<dbReference type="GO" id="GO:0022857">
    <property type="term" value="F:transmembrane transporter activity"/>
    <property type="evidence" value="ECO:0007669"/>
    <property type="project" value="InterPro"/>
</dbReference>
<evidence type="ECO:0000256" key="5">
    <source>
        <dbReference type="ARBA" id="ARBA00023136"/>
    </source>
</evidence>
<evidence type="ECO:0000256" key="4">
    <source>
        <dbReference type="ARBA" id="ARBA00022989"/>
    </source>
</evidence>
<dbReference type="GO" id="GO:0016020">
    <property type="term" value="C:membrane"/>
    <property type="evidence" value="ECO:0007669"/>
    <property type="project" value="UniProtKB-SubCell"/>
</dbReference>
<feature type="transmembrane region" description="Helical" evidence="6">
    <location>
        <begin position="153"/>
        <end position="173"/>
    </location>
</feature>
<dbReference type="InterPro" id="IPR036259">
    <property type="entry name" value="MFS_trans_sf"/>
</dbReference>
<keyword evidence="4 6" id="KW-1133">Transmembrane helix</keyword>
<keyword evidence="2" id="KW-0813">Transport</keyword>
<dbReference type="PANTHER" id="PTHR23506:SF26">
    <property type="entry name" value="MFS-TYPE TRANSPORTER SLC18B1"/>
    <property type="match status" value="1"/>
</dbReference>
<evidence type="ECO:0000256" key="6">
    <source>
        <dbReference type="SAM" id="Phobius"/>
    </source>
</evidence>
<dbReference type="EMBL" id="RCHS01000442">
    <property type="protein sequence ID" value="RMX58828.1"/>
    <property type="molecule type" value="Genomic_DNA"/>
</dbReference>
<feature type="transmembrane region" description="Helical" evidence="6">
    <location>
        <begin position="105"/>
        <end position="133"/>
    </location>
</feature>
<keyword evidence="8" id="KW-1185">Reference proteome</keyword>
<dbReference type="SUPFAM" id="SSF103473">
    <property type="entry name" value="MFS general substrate transporter"/>
    <property type="match status" value="1"/>
</dbReference>